<dbReference type="EMBL" id="BTRK01000001">
    <property type="protein sequence ID" value="GMR34049.1"/>
    <property type="molecule type" value="Genomic_DNA"/>
</dbReference>
<sequence length="313" mass="34913">IRLRGGRHEPSLEFLKIEWSSVVDHHFHEILEDGRPLCLICHDVHAGEEALVARLHHFECAEHGAGGIAPEGVAHPDEVPHGSRFGTRLLDEISAVVQMVVDAGERSDCICGLLDRRTELRDDVIWRHLQLLRVGYFAESLQETGRVEVANRPVLFPLSGNLNVRDHRPHDTAVRILLQTAEAQLEEAFDDQISDVFIGGSEDAEGHQADGDRSNQTISIGIGDLFVAGPSVRVDDLLRLEVQISGEHALDVAVELGERPLDTHHERVRLLPDFRFLNLRLEQRLQQVEAVHDAVLRCSRSLAGLPENRSAIL</sequence>
<feature type="non-terminal residue" evidence="1">
    <location>
        <position position="313"/>
    </location>
</feature>
<reference evidence="2" key="1">
    <citation type="submission" date="2022-10" db="EMBL/GenBank/DDBJ databases">
        <title>Genome assembly of Pristionchus species.</title>
        <authorList>
            <person name="Yoshida K."/>
            <person name="Sommer R.J."/>
        </authorList>
    </citation>
    <scope>NUCLEOTIDE SEQUENCE [LARGE SCALE GENOMIC DNA]</scope>
    <source>
        <strain evidence="2">RS5460</strain>
    </source>
</reference>
<feature type="non-terminal residue" evidence="1">
    <location>
        <position position="1"/>
    </location>
</feature>
<evidence type="ECO:0000313" key="1">
    <source>
        <dbReference type="EMBL" id="GMR34049.1"/>
    </source>
</evidence>
<dbReference type="AlphaFoldDB" id="A0AAN4Z6J9"/>
<gene>
    <name evidence="1" type="ORF">PMAYCL1PPCAC_04244</name>
</gene>
<comment type="caution">
    <text evidence="1">The sequence shown here is derived from an EMBL/GenBank/DDBJ whole genome shotgun (WGS) entry which is preliminary data.</text>
</comment>
<organism evidence="1 2">
    <name type="scientific">Pristionchus mayeri</name>
    <dbReference type="NCBI Taxonomy" id="1317129"/>
    <lineage>
        <taxon>Eukaryota</taxon>
        <taxon>Metazoa</taxon>
        <taxon>Ecdysozoa</taxon>
        <taxon>Nematoda</taxon>
        <taxon>Chromadorea</taxon>
        <taxon>Rhabditida</taxon>
        <taxon>Rhabditina</taxon>
        <taxon>Diplogasteromorpha</taxon>
        <taxon>Diplogasteroidea</taxon>
        <taxon>Neodiplogasteridae</taxon>
        <taxon>Pristionchus</taxon>
    </lineage>
</organism>
<name>A0AAN4Z6J9_9BILA</name>
<accession>A0AAN4Z6J9</accession>
<proteinExistence type="predicted"/>
<evidence type="ECO:0000313" key="2">
    <source>
        <dbReference type="Proteomes" id="UP001328107"/>
    </source>
</evidence>
<protein>
    <submittedName>
        <fullName evidence="1">Uncharacterized protein</fullName>
    </submittedName>
</protein>
<keyword evidence="2" id="KW-1185">Reference proteome</keyword>
<dbReference type="Proteomes" id="UP001328107">
    <property type="component" value="Unassembled WGS sequence"/>
</dbReference>